<evidence type="ECO:0000313" key="5">
    <source>
        <dbReference type="Proteomes" id="UP000239814"/>
    </source>
</evidence>
<dbReference type="KEGG" id="git:C6V83_08635"/>
<dbReference type="Pfam" id="PF26059">
    <property type="entry name" value="DUF8020"/>
    <property type="match status" value="1"/>
</dbReference>
<gene>
    <name evidence="4" type="ORF">C6V83_08635</name>
</gene>
<sequence length="186" mass="19650">MLAAAVVALLVVPVGTAGATPAHAVDLGPVQVELVDGAIALSVTSGAVKQVGNELELTNARGVVKNRIPLSVTTSDRKTYPLRANVAADGKSVHLSPAALPKRPLPKPKNKEQAYNQMMKLWNQNAACVGPAAAVGALIGLFFIVGWIVGGLIGAYVGLENCGRGVWGDRYRGETVRAFWKWWNWG</sequence>
<dbReference type="Proteomes" id="UP000239814">
    <property type="component" value="Chromosome"/>
</dbReference>
<reference evidence="4 5" key="1">
    <citation type="submission" date="2018-03" db="EMBL/GenBank/DDBJ databases">
        <title>Characteristics and genome of n-alkane degrading marine bacteria Gordonia iterans isolated from crude oil contaminated in Tae-an, South Korea.</title>
        <authorList>
            <person name="Lee S.-S."/>
            <person name="Kim H."/>
        </authorList>
    </citation>
    <scope>NUCLEOTIDE SEQUENCE [LARGE SCALE GENOMIC DNA]</scope>
    <source>
        <strain evidence="4 5">Co17</strain>
    </source>
</reference>
<evidence type="ECO:0000256" key="1">
    <source>
        <dbReference type="SAM" id="Phobius"/>
    </source>
</evidence>
<organism evidence="4 5">
    <name type="scientific">Gordonia iterans</name>
    <dbReference type="NCBI Taxonomy" id="1004901"/>
    <lineage>
        <taxon>Bacteria</taxon>
        <taxon>Bacillati</taxon>
        <taxon>Actinomycetota</taxon>
        <taxon>Actinomycetes</taxon>
        <taxon>Mycobacteriales</taxon>
        <taxon>Gordoniaceae</taxon>
        <taxon>Gordonia</taxon>
    </lineage>
</organism>
<dbReference type="EMBL" id="CP027433">
    <property type="protein sequence ID" value="AVM00327.1"/>
    <property type="molecule type" value="Genomic_DNA"/>
</dbReference>
<accession>A0A2S0KF66</accession>
<feature type="chain" id="PRO_5015434624" description="DUF8020 domain-containing protein" evidence="2">
    <location>
        <begin position="25"/>
        <end position="186"/>
    </location>
</feature>
<keyword evidence="1" id="KW-0812">Transmembrane</keyword>
<keyword evidence="5" id="KW-1185">Reference proteome</keyword>
<name>A0A2S0KF66_9ACTN</name>
<proteinExistence type="predicted"/>
<keyword evidence="1" id="KW-1133">Transmembrane helix</keyword>
<feature type="signal peptide" evidence="2">
    <location>
        <begin position="1"/>
        <end position="24"/>
    </location>
</feature>
<dbReference type="AlphaFoldDB" id="A0A2S0KF66"/>
<feature type="domain" description="DUF8020" evidence="3">
    <location>
        <begin position="31"/>
        <end position="98"/>
    </location>
</feature>
<keyword evidence="1" id="KW-0472">Membrane</keyword>
<protein>
    <recommendedName>
        <fullName evidence="3">DUF8020 domain-containing protein</fullName>
    </recommendedName>
</protein>
<evidence type="ECO:0000259" key="3">
    <source>
        <dbReference type="Pfam" id="PF26059"/>
    </source>
</evidence>
<evidence type="ECO:0000256" key="2">
    <source>
        <dbReference type="SAM" id="SignalP"/>
    </source>
</evidence>
<dbReference type="InterPro" id="IPR058333">
    <property type="entry name" value="DUF8020"/>
</dbReference>
<keyword evidence="2" id="KW-0732">Signal</keyword>
<evidence type="ECO:0000313" key="4">
    <source>
        <dbReference type="EMBL" id="AVM00327.1"/>
    </source>
</evidence>
<feature type="transmembrane region" description="Helical" evidence="1">
    <location>
        <begin position="133"/>
        <end position="157"/>
    </location>
</feature>